<evidence type="ECO:0008006" key="11">
    <source>
        <dbReference type="Google" id="ProtNLM"/>
    </source>
</evidence>
<dbReference type="GO" id="GO:0005886">
    <property type="term" value="C:plasma membrane"/>
    <property type="evidence" value="ECO:0007669"/>
    <property type="project" value="UniProtKB-SubCell"/>
</dbReference>
<keyword evidence="5 8" id="KW-0472">Membrane</keyword>
<feature type="transmembrane region" description="Helical" evidence="8">
    <location>
        <begin position="295"/>
        <end position="311"/>
    </location>
</feature>
<evidence type="ECO:0000256" key="4">
    <source>
        <dbReference type="ARBA" id="ARBA00022989"/>
    </source>
</evidence>
<evidence type="ECO:0000313" key="9">
    <source>
        <dbReference type="EMBL" id="CAG9811116.1"/>
    </source>
</evidence>
<protein>
    <recommendedName>
        <fullName evidence="11">Ionotropic receptor</fullName>
    </recommendedName>
</protein>
<evidence type="ECO:0000256" key="7">
    <source>
        <dbReference type="ARBA" id="ARBA00023180"/>
    </source>
</evidence>
<dbReference type="EMBL" id="OU895880">
    <property type="protein sequence ID" value="CAG9811116.1"/>
    <property type="molecule type" value="Genomic_DNA"/>
</dbReference>
<dbReference type="SUPFAM" id="SSF53850">
    <property type="entry name" value="Periplasmic binding protein-like II"/>
    <property type="match status" value="2"/>
</dbReference>
<feature type="transmembrane region" description="Helical" evidence="8">
    <location>
        <begin position="700"/>
        <end position="719"/>
    </location>
</feature>
<feature type="transmembrane region" description="Helical" evidence="8">
    <location>
        <begin position="940"/>
        <end position="964"/>
    </location>
</feature>
<dbReference type="PANTHER" id="PTHR42643">
    <property type="entry name" value="IONOTROPIC RECEPTOR 20A-RELATED"/>
    <property type="match status" value="1"/>
</dbReference>
<evidence type="ECO:0000256" key="2">
    <source>
        <dbReference type="ARBA" id="ARBA00022475"/>
    </source>
</evidence>
<keyword evidence="4 8" id="KW-1133">Transmembrane helix</keyword>
<reference evidence="9" key="1">
    <citation type="submission" date="2022-01" db="EMBL/GenBank/DDBJ databases">
        <authorList>
            <person name="King R."/>
        </authorList>
    </citation>
    <scope>NUCLEOTIDE SEQUENCE</scope>
</reference>
<gene>
    <name evidence="9" type="ORF">CHIRRI_LOCUS13925</name>
</gene>
<dbReference type="Proteomes" id="UP001153620">
    <property type="component" value="Chromosome 4"/>
</dbReference>
<feature type="transmembrane region" description="Helical" evidence="8">
    <location>
        <begin position="468"/>
        <end position="497"/>
    </location>
</feature>
<evidence type="ECO:0000256" key="3">
    <source>
        <dbReference type="ARBA" id="ARBA00022692"/>
    </source>
</evidence>
<evidence type="ECO:0000313" key="10">
    <source>
        <dbReference type="Proteomes" id="UP001153620"/>
    </source>
</evidence>
<organism evidence="9 10">
    <name type="scientific">Chironomus riparius</name>
    <dbReference type="NCBI Taxonomy" id="315576"/>
    <lineage>
        <taxon>Eukaryota</taxon>
        <taxon>Metazoa</taxon>
        <taxon>Ecdysozoa</taxon>
        <taxon>Arthropoda</taxon>
        <taxon>Hexapoda</taxon>
        <taxon>Insecta</taxon>
        <taxon>Pterygota</taxon>
        <taxon>Neoptera</taxon>
        <taxon>Endopterygota</taxon>
        <taxon>Diptera</taxon>
        <taxon>Nematocera</taxon>
        <taxon>Chironomoidea</taxon>
        <taxon>Chironomidae</taxon>
        <taxon>Chironominae</taxon>
        <taxon>Chironomus</taxon>
    </lineage>
</organism>
<evidence type="ECO:0000256" key="1">
    <source>
        <dbReference type="ARBA" id="ARBA00004651"/>
    </source>
</evidence>
<keyword evidence="3 8" id="KW-0812">Transmembrane</keyword>
<name>A0A9N9WVR5_9DIPT</name>
<evidence type="ECO:0000256" key="6">
    <source>
        <dbReference type="ARBA" id="ARBA00023170"/>
    </source>
</evidence>
<sequence>MTTQNPGIQEGSVKIELSYYKTTLDMNCILGGLQHVNKNITISSIESKIIIPKVNPDYLIYFEDYLQDPSMEARGVIHSLYMKTSTKFVIVTKFNNDMIRKYIKTLKSTFELSKLNDPYNFNSENYMEVLQILFNDNPPFSYRDNSNRIIGVEGNLIDEFCKHQKLNYEIVNRDYSHLTAIVPNAQFDFSLYRRINAGSEITTDVVHLNDIGASQCVLVPRNIPVYVPFSSPYSKVVNHLFFWSIAAVMAVWKIFKWLQRQNLSVVDSTLEALKVLLGLGIDDNHWMRWSLKEKILLVPFLLMVMILMGVYESHMVSTVIAEPQMRSVKSIEELIKSDTIIYEYYQELGRFDSNKVYQLMSYSYVTLATIPENFDQNFAYFVSCRFGEEFLNSAENFVSDRRLFDMIPDDYIDTFLSTYLINENFPLKKQFKFMVRALDEAGIINHWTKDIVQLHFLQHIKNEDQKPILLAAMIVPVCIVIIGLVLGLVVFGFEFLVHKPLMERRGQLHTQIIKISTKFIFITKFNSKIEYDKLVDNHRIRVVTFLHYVTYANALIVDVIGDTFEIQKLYKTIDASYIHLNFGNEFILGQEAYPEVVRTLFFENPPFSQLNVNQKITGVEGNLIDEFCMRHKYEYTIVGADFKRLMDVALDFKYDFSLYRSLTDANGASSEILNINDVGASQCILVPRNIPVYVMFSSPYSMIVNVLFLVSIAAVMLTWKIFKKIQKQKLGAVDSIIETLKVLIGLGLSNIHWLQSTLKEKLLLVPFLFMIMVLMEIYESYMVSNVISEHEMDSVKSVQELLYSDTKIFEYHNETGRFGTEKVVKLVKFVDTRLASIPKDFDPNFAYFVRCRFGEEFVSSDENYVGHRKLFDMIPDTERLQLFSTYLVNQNTPLKNDFKFMVKALDEAGIIDHWTKDIIRNTFQQYEAQEELQTISLSQLLVPLLIIAVGSMLSCAAYGLEVIFHKFRGRSNRVGDLQMEMKRVRNKVGIAKSHVKNRRRHSV</sequence>
<reference evidence="9" key="2">
    <citation type="submission" date="2022-10" db="EMBL/GenBank/DDBJ databases">
        <authorList>
            <consortium name="ENA_rothamsted_submissions"/>
            <consortium name="culmorum"/>
            <person name="King R."/>
        </authorList>
    </citation>
    <scope>NUCLEOTIDE SEQUENCE</scope>
</reference>
<dbReference type="PANTHER" id="PTHR42643:SF39">
    <property type="entry name" value="IONOTROPIC RECEPTOR 56A-RELATED"/>
    <property type="match status" value="1"/>
</dbReference>
<dbReference type="InterPro" id="IPR052192">
    <property type="entry name" value="Insect_Ionotropic_Sensory_Rcpt"/>
</dbReference>
<keyword evidence="7" id="KW-0325">Glycoprotein</keyword>
<proteinExistence type="predicted"/>
<dbReference type="AlphaFoldDB" id="A0A9N9WVR5"/>
<keyword evidence="10" id="KW-1185">Reference proteome</keyword>
<keyword evidence="6" id="KW-0675">Receptor</keyword>
<evidence type="ECO:0000256" key="8">
    <source>
        <dbReference type="SAM" id="Phobius"/>
    </source>
</evidence>
<feature type="transmembrane region" description="Helical" evidence="8">
    <location>
        <begin position="762"/>
        <end position="778"/>
    </location>
</feature>
<evidence type="ECO:0000256" key="5">
    <source>
        <dbReference type="ARBA" id="ARBA00023136"/>
    </source>
</evidence>
<keyword evidence="2" id="KW-1003">Cell membrane</keyword>
<dbReference type="Gene3D" id="3.40.190.10">
    <property type="entry name" value="Periplasmic binding protein-like II"/>
    <property type="match status" value="1"/>
</dbReference>
<comment type="subcellular location">
    <subcellularLocation>
        <location evidence="1">Cell membrane</location>
        <topology evidence="1">Multi-pass membrane protein</topology>
    </subcellularLocation>
</comment>
<accession>A0A9N9WVR5</accession>